<gene>
    <name evidence="2" type="ORF">DFH07DRAFT_1056851</name>
</gene>
<dbReference type="AlphaFoldDB" id="A0AAD7K2J7"/>
<name>A0AAD7K2J7_9AGAR</name>
<proteinExistence type="predicted"/>
<evidence type="ECO:0000313" key="2">
    <source>
        <dbReference type="EMBL" id="KAJ7775721.1"/>
    </source>
</evidence>
<protein>
    <submittedName>
        <fullName evidence="2">Uncharacterized protein</fullName>
    </submittedName>
</protein>
<organism evidence="2 3">
    <name type="scientific">Mycena maculata</name>
    <dbReference type="NCBI Taxonomy" id="230809"/>
    <lineage>
        <taxon>Eukaryota</taxon>
        <taxon>Fungi</taxon>
        <taxon>Dikarya</taxon>
        <taxon>Basidiomycota</taxon>
        <taxon>Agaricomycotina</taxon>
        <taxon>Agaricomycetes</taxon>
        <taxon>Agaricomycetidae</taxon>
        <taxon>Agaricales</taxon>
        <taxon>Marasmiineae</taxon>
        <taxon>Mycenaceae</taxon>
        <taxon>Mycena</taxon>
    </lineage>
</organism>
<dbReference type="Proteomes" id="UP001215280">
    <property type="component" value="Unassembled WGS sequence"/>
</dbReference>
<dbReference type="EMBL" id="JARJLG010000014">
    <property type="protein sequence ID" value="KAJ7775721.1"/>
    <property type="molecule type" value="Genomic_DNA"/>
</dbReference>
<keyword evidence="3" id="KW-1185">Reference proteome</keyword>
<evidence type="ECO:0000256" key="1">
    <source>
        <dbReference type="SAM" id="MobiDB-lite"/>
    </source>
</evidence>
<reference evidence="2" key="1">
    <citation type="submission" date="2023-03" db="EMBL/GenBank/DDBJ databases">
        <title>Massive genome expansion in bonnet fungi (Mycena s.s.) driven by repeated elements and novel gene families across ecological guilds.</title>
        <authorList>
            <consortium name="Lawrence Berkeley National Laboratory"/>
            <person name="Harder C.B."/>
            <person name="Miyauchi S."/>
            <person name="Viragh M."/>
            <person name="Kuo A."/>
            <person name="Thoen E."/>
            <person name="Andreopoulos B."/>
            <person name="Lu D."/>
            <person name="Skrede I."/>
            <person name="Drula E."/>
            <person name="Henrissat B."/>
            <person name="Morin E."/>
            <person name="Kohler A."/>
            <person name="Barry K."/>
            <person name="LaButti K."/>
            <person name="Morin E."/>
            <person name="Salamov A."/>
            <person name="Lipzen A."/>
            <person name="Mereny Z."/>
            <person name="Hegedus B."/>
            <person name="Baldrian P."/>
            <person name="Stursova M."/>
            <person name="Weitz H."/>
            <person name="Taylor A."/>
            <person name="Grigoriev I.V."/>
            <person name="Nagy L.G."/>
            <person name="Martin F."/>
            <person name="Kauserud H."/>
        </authorList>
    </citation>
    <scope>NUCLEOTIDE SEQUENCE</scope>
    <source>
        <strain evidence="2">CBHHK188m</strain>
    </source>
</reference>
<comment type="caution">
    <text evidence="2">The sequence shown here is derived from an EMBL/GenBank/DDBJ whole genome shotgun (WGS) entry which is preliminary data.</text>
</comment>
<feature type="region of interest" description="Disordered" evidence="1">
    <location>
        <begin position="108"/>
        <end position="177"/>
    </location>
</feature>
<evidence type="ECO:0000313" key="3">
    <source>
        <dbReference type="Proteomes" id="UP001215280"/>
    </source>
</evidence>
<accession>A0AAD7K2J7</accession>
<sequence length="177" mass="20227">MPTPFKGPKIHPEDCNNPTCEHFARNRPVEKHFVISPRLFDQRCLDRAGRAICRIVYAHGVKIETIAHISCVSDDTVRRALQNKPRFDEQPDTIENDYAYVDPEYSVQYPPISSHQSHGRHARRKAEEKPKKVKTIIHATQADTKPRINREPSIIDPSEDTPPPPNKLDARSPSPCH</sequence>